<dbReference type="PROSITE" id="PS50222">
    <property type="entry name" value="EF_HAND_2"/>
    <property type="match status" value="2"/>
</dbReference>
<dbReference type="AlphaFoldDB" id="A0A0G4FL02"/>
<evidence type="ECO:0000313" key="5">
    <source>
        <dbReference type="Proteomes" id="UP000041254"/>
    </source>
</evidence>
<dbReference type="InParanoid" id="A0A0G4FL02"/>
<feature type="domain" description="EF-hand" evidence="3">
    <location>
        <begin position="94"/>
        <end position="129"/>
    </location>
</feature>
<gene>
    <name evidence="4" type="ORF">Vbra_5916</name>
</gene>
<feature type="compositionally biased region" description="Basic and acidic residues" evidence="2">
    <location>
        <begin position="160"/>
        <end position="171"/>
    </location>
</feature>
<evidence type="ECO:0000259" key="3">
    <source>
        <dbReference type="PROSITE" id="PS50222"/>
    </source>
</evidence>
<dbReference type="SUPFAM" id="SSF47473">
    <property type="entry name" value="EF-hand"/>
    <property type="match status" value="1"/>
</dbReference>
<dbReference type="PhylomeDB" id="A0A0G4FL02"/>
<keyword evidence="1" id="KW-0106">Calcium</keyword>
<dbReference type="EMBL" id="CDMY01000452">
    <property type="protein sequence ID" value="CEM14061.1"/>
    <property type="molecule type" value="Genomic_DNA"/>
</dbReference>
<evidence type="ECO:0000313" key="4">
    <source>
        <dbReference type="EMBL" id="CEM14061.1"/>
    </source>
</evidence>
<dbReference type="GO" id="GO:0005509">
    <property type="term" value="F:calcium ion binding"/>
    <property type="evidence" value="ECO:0007669"/>
    <property type="project" value="InterPro"/>
</dbReference>
<dbReference type="Gene3D" id="1.10.238.10">
    <property type="entry name" value="EF-hand"/>
    <property type="match status" value="1"/>
</dbReference>
<dbReference type="CDD" id="cd00051">
    <property type="entry name" value="EFh"/>
    <property type="match status" value="1"/>
</dbReference>
<feature type="domain" description="EF-hand" evidence="3">
    <location>
        <begin position="56"/>
        <end position="91"/>
    </location>
</feature>
<keyword evidence="5" id="KW-1185">Reference proteome</keyword>
<dbReference type="InterPro" id="IPR018247">
    <property type="entry name" value="EF_Hand_1_Ca_BS"/>
</dbReference>
<sequence length="185" mass="20802">MHRFAALSLRHTAMAAKVSPARFVCVAKAGLQATGSSYTGVSVSCRMFATAGARMKAEDWCGKIFDAIDFNKNGYLDKDEVKKIVLCFGENHEQAELRWAKLLEHVDTNKDSKISRSEYVSYWKNQTSDKVEKDGGYSKDYEEYLANYIDLLKIKSQQHEQELADERRQDTDTDTAAAKSVIGGK</sequence>
<dbReference type="SMART" id="SM00054">
    <property type="entry name" value="EFh"/>
    <property type="match status" value="2"/>
</dbReference>
<dbReference type="VEuPathDB" id="CryptoDB:Vbra_5916"/>
<reference evidence="4 5" key="1">
    <citation type="submission" date="2014-11" db="EMBL/GenBank/DDBJ databases">
        <authorList>
            <person name="Zhu J."/>
            <person name="Qi W."/>
            <person name="Song R."/>
        </authorList>
    </citation>
    <scope>NUCLEOTIDE SEQUENCE [LARGE SCALE GENOMIC DNA]</scope>
</reference>
<accession>A0A0G4FL02</accession>
<dbReference type="InterPro" id="IPR011992">
    <property type="entry name" value="EF-hand-dom_pair"/>
</dbReference>
<name>A0A0G4FL02_VITBC</name>
<dbReference type="OrthoDB" id="408117at2759"/>
<feature type="region of interest" description="Disordered" evidence="2">
    <location>
        <begin position="160"/>
        <end position="185"/>
    </location>
</feature>
<evidence type="ECO:0000256" key="1">
    <source>
        <dbReference type="ARBA" id="ARBA00022837"/>
    </source>
</evidence>
<dbReference type="PROSITE" id="PS00018">
    <property type="entry name" value="EF_HAND_1"/>
    <property type="match status" value="1"/>
</dbReference>
<proteinExistence type="predicted"/>
<dbReference type="InterPro" id="IPR002048">
    <property type="entry name" value="EF_hand_dom"/>
</dbReference>
<dbReference type="Pfam" id="PF13499">
    <property type="entry name" value="EF-hand_7"/>
    <property type="match status" value="1"/>
</dbReference>
<evidence type="ECO:0000256" key="2">
    <source>
        <dbReference type="SAM" id="MobiDB-lite"/>
    </source>
</evidence>
<organism evidence="4 5">
    <name type="scientific">Vitrella brassicaformis (strain CCMP3155)</name>
    <dbReference type="NCBI Taxonomy" id="1169540"/>
    <lineage>
        <taxon>Eukaryota</taxon>
        <taxon>Sar</taxon>
        <taxon>Alveolata</taxon>
        <taxon>Colpodellida</taxon>
        <taxon>Vitrellaceae</taxon>
        <taxon>Vitrella</taxon>
    </lineage>
</organism>
<dbReference type="Proteomes" id="UP000041254">
    <property type="component" value="Unassembled WGS sequence"/>
</dbReference>
<protein>
    <recommendedName>
        <fullName evidence="3">EF-hand domain-containing protein</fullName>
    </recommendedName>
</protein>